<name>A0A7S2U6E9_9STRA</name>
<dbReference type="PANTHER" id="PTHR45890:SF1">
    <property type="entry name" value="AARF DOMAIN CONTAINING KINASE 2"/>
    <property type="match status" value="1"/>
</dbReference>
<organism evidence="2">
    <name type="scientific">Attheya septentrionalis</name>
    <dbReference type="NCBI Taxonomy" id="420275"/>
    <lineage>
        <taxon>Eukaryota</taxon>
        <taxon>Sar</taxon>
        <taxon>Stramenopiles</taxon>
        <taxon>Ochrophyta</taxon>
        <taxon>Bacillariophyta</taxon>
        <taxon>Coscinodiscophyceae</taxon>
        <taxon>Chaetocerotophycidae</taxon>
        <taxon>Chaetocerotales</taxon>
        <taxon>Attheyaceae</taxon>
        <taxon>Attheya</taxon>
    </lineage>
</organism>
<dbReference type="InterPro" id="IPR052402">
    <property type="entry name" value="ADCK_kinase"/>
</dbReference>
<dbReference type="InterPro" id="IPR011009">
    <property type="entry name" value="Kinase-like_dom_sf"/>
</dbReference>
<evidence type="ECO:0000313" key="2">
    <source>
        <dbReference type="EMBL" id="CAD9808729.1"/>
    </source>
</evidence>
<feature type="domain" description="ABC1 atypical kinase-like" evidence="1">
    <location>
        <begin position="89"/>
        <end position="196"/>
    </location>
</feature>
<sequence length="602" mass="66430">MFPDGLCASMANLHADAPAHSWKFTQRQVENSLHLPKGKLFEVFKSFDAKPVASGSIAQVHRAVLRPPPIHMIASAANREYNNDSNQGEGTLVAVKVRHPNVSRLIDMDFRLMGVLADICDRIPSLSWLHVRSSVEQFSHTMAAQAHLHVEAHHLEVLNYNFRKWPDIGFPQPFFASAAVIMETFEKGRIVTDIMDMYDNMALTSSQSSGGVHRDLNNNNNNKDKMTVVEEARDGDDDDDDSIATKAGKGDQIWPVDLAKFIVTNGLSLYLKMLLVDNLMHADLHPGNIMLDVYQMAGTSVAAVSVASGDLTSTSVGHSLKKGVTKQTKRHGEVKTKAHISLVDAGMVAQLNEEESVNFIGLFAALGEGDGAAAAAAILRFTPPEDNKEEAGVSASRHKKDCPPCDRGLYTGPLGLVERRAFTVDMVTLFEEKCRGYGTNVDVGEVLRGLLGVIRKHRVRIDANYATLVINALCVESMAKRVCPTYNLLDASKPLLRSYRNICHSNDGGRSICATSKLRQNVLRLCMPILYLRKRAADDRFFRDLQLRLSQERNVPKASSVIIRERIMKTIQRGVVLAAMALTAREMALCVTTTLKDDDTIE</sequence>
<dbReference type="Pfam" id="PF03109">
    <property type="entry name" value="ABC1"/>
    <property type="match status" value="3"/>
</dbReference>
<dbReference type="AlphaFoldDB" id="A0A7S2U6E9"/>
<dbReference type="PANTHER" id="PTHR45890">
    <property type="entry name" value="AARF DOMAIN CONTAINING KINASE 2 (PREDICTED)"/>
    <property type="match status" value="1"/>
</dbReference>
<accession>A0A7S2U6E9</accession>
<gene>
    <name evidence="2" type="ORF">ASEP1449_LOCUS551</name>
</gene>
<feature type="domain" description="ABC1 atypical kinase-like" evidence="1">
    <location>
        <begin position="260"/>
        <end position="372"/>
    </location>
</feature>
<reference evidence="2" key="1">
    <citation type="submission" date="2021-01" db="EMBL/GenBank/DDBJ databases">
        <authorList>
            <person name="Corre E."/>
            <person name="Pelletier E."/>
            <person name="Niang G."/>
            <person name="Scheremetjew M."/>
            <person name="Finn R."/>
            <person name="Kale V."/>
            <person name="Holt S."/>
            <person name="Cochrane G."/>
            <person name="Meng A."/>
            <person name="Brown T."/>
            <person name="Cohen L."/>
        </authorList>
    </citation>
    <scope>NUCLEOTIDE SEQUENCE</scope>
    <source>
        <strain evidence="2">CCMP2084</strain>
    </source>
</reference>
<dbReference type="InterPro" id="IPR004147">
    <property type="entry name" value="ABC1_dom"/>
</dbReference>
<proteinExistence type="predicted"/>
<dbReference type="SUPFAM" id="SSF56112">
    <property type="entry name" value="Protein kinase-like (PK-like)"/>
    <property type="match status" value="1"/>
</dbReference>
<evidence type="ECO:0000259" key="1">
    <source>
        <dbReference type="Pfam" id="PF03109"/>
    </source>
</evidence>
<protein>
    <recommendedName>
        <fullName evidence="1">ABC1 atypical kinase-like domain-containing protein</fullName>
    </recommendedName>
</protein>
<dbReference type="EMBL" id="HBHQ01000867">
    <property type="protein sequence ID" value="CAD9808729.1"/>
    <property type="molecule type" value="Transcribed_RNA"/>
</dbReference>
<feature type="domain" description="ABC1 atypical kinase-like" evidence="1">
    <location>
        <begin position="13"/>
        <end position="66"/>
    </location>
</feature>